<evidence type="ECO:0000256" key="5">
    <source>
        <dbReference type="ARBA" id="ARBA00023136"/>
    </source>
</evidence>
<evidence type="ECO:0000313" key="8">
    <source>
        <dbReference type="Proteomes" id="UP001244341"/>
    </source>
</evidence>
<dbReference type="Proteomes" id="UP001244341">
    <property type="component" value="Chromosome 8b"/>
</dbReference>
<dbReference type="PIRSF" id="PIRSF006060">
    <property type="entry name" value="AA_transporter"/>
    <property type="match status" value="1"/>
</dbReference>
<gene>
    <name evidence="7" type="ORF">OEZ85_013771</name>
</gene>
<feature type="transmembrane region" description="Helical" evidence="6">
    <location>
        <begin position="233"/>
        <end position="257"/>
    </location>
</feature>
<protein>
    <recommendedName>
        <fullName evidence="9">Amino acid permease/ SLC12A domain-containing protein</fullName>
    </recommendedName>
</protein>
<dbReference type="InterPro" id="IPR002293">
    <property type="entry name" value="AA/rel_permease1"/>
</dbReference>
<feature type="transmembrane region" description="Helical" evidence="6">
    <location>
        <begin position="195"/>
        <end position="213"/>
    </location>
</feature>
<evidence type="ECO:0000256" key="3">
    <source>
        <dbReference type="ARBA" id="ARBA00022692"/>
    </source>
</evidence>
<dbReference type="PANTHER" id="PTHR45649">
    <property type="entry name" value="AMINO-ACID PERMEASE BAT1"/>
    <property type="match status" value="1"/>
</dbReference>
<keyword evidence="4 6" id="KW-1133">Transmembrane helix</keyword>
<feature type="transmembrane region" description="Helical" evidence="6">
    <location>
        <begin position="32"/>
        <end position="54"/>
    </location>
</feature>
<feature type="transmembrane region" description="Helical" evidence="6">
    <location>
        <begin position="487"/>
        <end position="505"/>
    </location>
</feature>
<name>A0ABY8U6K0_TETOB</name>
<dbReference type="Pfam" id="PF13520">
    <property type="entry name" value="AA_permease_2"/>
    <property type="match status" value="1"/>
</dbReference>
<evidence type="ECO:0008006" key="9">
    <source>
        <dbReference type="Google" id="ProtNLM"/>
    </source>
</evidence>
<evidence type="ECO:0000313" key="7">
    <source>
        <dbReference type="EMBL" id="WIA16835.1"/>
    </source>
</evidence>
<keyword evidence="3 6" id="KW-0812">Transmembrane</keyword>
<feature type="transmembrane region" description="Helical" evidence="6">
    <location>
        <begin position="277"/>
        <end position="298"/>
    </location>
</feature>
<accession>A0ABY8U6K0</accession>
<keyword evidence="2" id="KW-0813">Transport</keyword>
<proteinExistence type="predicted"/>
<keyword evidence="5 6" id="KW-0472">Membrane</keyword>
<evidence type="ECO:0000256" key="6">
    <source>
        <dbReference type="SAM" id="Phobius"/>
    </source>
</evidence>
<feature type="transmembrane region" description="Helical" evidence="6">
    <location>
        <begin position="166"/>
        <end position="183"/>
    </location>
</feature>
<keyword evidence="8" id="KW-1185">Reference proteome</keyword>
<feature type="transmembrane region" description="Helical" evidence="6">
    <location>
        <begin position="337"/>
        <end position="360"/>
    </location>
</feature>
<dbReference type="Gene3D" id="1.20.1740.10">
    <property type="entry name" value="Amino acid/polyamine transporter I"/>
    <property type="match status" value="1"/>
</dbReference>
<feature type="transmembrane region" description="Helical" evidence="6">
    <location>
        <begin position="446"/>
        <end position="467"/>
    </location>
</feature>
<comment type="subcellular location">
    <subcellularLocation>
        <location evidence="1">Membrane</location>
        <topology evidence="1">Multi-pass membrane protein</topology>
    </subcellularLocation>
</comment>
<feature type="transmembrane region" description="Helical" evidence="6">
    <location>
        <begin position="415"/>
        <end position="434"/>
    </location>
</feature>
<dbReference type="EMBL" id="CP126215">
    <property type="protein sequence ID" value="WIA16835.1"/>
    <property type="molecule type" value="Genomic_DNA"/>
</dbReference>
<evidence type="ECO:0000256" key="1">
    <source>
        <dbReference type="ARBA" id="ARBA00004141"/>
    </source>
</evidence>
<sequence length="550" mass="59023">MDARKDIDAQVLVEDDDAKLRSLGITPVLDRAWTGFSTAMIVMSSMSILTSIIASFDVALIFGGPVVAVWGWVVVSAIVMCVALNMAELSSAYTTSGGMYYWTYRLVGAKYAHFASWVAGWLNLIAQLSGNAAQTALMADLTITLVNMVAAYNGTEPPEFSKGQMYGIYVAWCLAATAANSLGDKVNIRMNEFAGVWNLVGAVVLTIVLPAMATSHQPASYVFGHFETAQAEAAGITNPVYVVCLGLLLPAWAFTGLDSAEYMAEETQKATRSQPRAILMGCVAMFVFGLGLILSLLFSMPSLEGAIDPESPSGGYAMAQIMYDVFLQRTGSPLGGIVLFALFPLVGVYTCSMSSLTYAARILFSYGRDRLVPCADWWGSFNHRTRTPQNAVWGATGIAILLGLPMLGSSVAFESLLSLSTIALFVLYAGPATLRITCGRRLFLPGLFKLGCCAYPLGVISTLWWIFSLIVFSLPTEYPVTGDNFNSAPVTLGAVLLLASAWYWVPGIGAKKRFNGPSFDVVAFERQLLLGEAESGIGQPAKPAQQVLQQ</sequence>
<feature type="transmembrane region" description="Helical" evidence="6">
    <location>
        <begin position="391"/>
        <end position="409"/>
    </location>
</feature>
<organism evidence="7 8">
    <name type="scientific">Tetradesmus obliquus</name>
    <name type="common">Green alga</name>
    <name type="synonym">Acutodesmus obliquus</name>
    <dbReference type="NCBI Taxonomy" id="3088"/>
    <lineage>
        <taxon>Eukaryota</taxon>
        <taxon>Viridiplantae</taxon>
        <taxon>Chlorophyta</taxon>
        <taxon>core chlorophytes</taxon>
        <taxon>Chlorophyceae</taxon>
        <taxon>CS clade</taxon>
        <taxon>Sphaeropleales</taxon>
        <taxon>Scenedesmaceae</taxon>
        <taxon>Tetradesmus</taxon>
    </lineage>
</organism>
<evidence type="ECO:0000256" key="2">
    <source>
        <dbReference type="ARBA" id="ARBA00022448"/>
    </source>
</evidence>
<feature type="transmembrane region" description="Helical" evidence="6">
    <location>
        <begin position="66"/>
        <end position="87"/>
    </location>
</feature>
<evidence type="ECO:0000256" key="4">
    <source>
        <dbReference type="ARBA" id="ARBA00022989"/>
    </source>
</evidence>
<dbReference type="PANTHER" id="PTHR45649:SF26">
    <property type="entry name" value="OS04G0435100 PROTEIN"/>
    <property type="match status" value="1"/>
</dbReference>
<feature type="transmembrane region" description="Helical" evidence="6">
    <location>
        <begin position="107"/>
        <end position="125"/>
    </location>
</feature>
<reference evidence="7 8" key="1">
    <citation type="submission" date="2023-05" db="EMBL/GenBank/DDBJ databases">
        <title>A 100% complete, gapless, phased diploid assembly of the Scenedesmus obliquus UTEX 3031 genome.</title>
        <authorList>
            <person name="Biondi T.C."/>
            <person name="Hanschen E.R."/>
            <person name="Kwon T."/>
            <person name="Eng W."/>
            <person name="Kruse C.P.S."/>
            <person name="Koehler S.I."/>
            <person name="Kunde Y."/>
            <person name="Gleasner C.D."/>
            <person name="You Mak K.T."/>
            <person name="Polle J."/>
            <person name="Hovde B.T."/>
            <person name="Starkenburg S.R."/>
        </authorList>
    </citation>
    <scope>NUCLEOTIDE SEQUENCE [LARGE SCALE GENOMIC DNA]</scope>
    <source>
        <strain evidence="7 8">DOE0152z</strain>
    </source>
</reference>